<evidence type="ECO:0000313" key="2">
    <source>
        <dbReference type="Proteomes" id="UP001374535"/>
    </source>
</evidence>
<dbReference type="Proteomes" id="UP001374535">
    <property type="component" value="Chromosome 5"/>
</dbReference>
<evidence type="ECO:0000313" key="1">
    <source>
        <dbReference type="EMBL" id="WVZ09252.1"/>
    </source>
</evidence>
<gene>
    <name evidence="1" type="ORF">V8G54_013782</name>
</gene>
<sequence>MRSGAGFIQCCLPYLSLSFTERNKFCKVFPISYSFLCQFLNNCPSLWIIKKSERSTVWTKEVPDRFIINLNCRKLQNEFSFRVHLYVLKNICYCVFSYATHGVCLPAACLSICKNA</sequence>
<reference evidence="1 2" key="1">
    <citation type="journal article" date="2023" name="Life. Sci Alliance">
        <title>Evolutionary insights into 3D genome organization and epigenetic landscape of Vigna mungo.</title>
        <authorList>
            <person name="Junaid A."/>
            <person name="Singh B."/>
            <person name="Bhatia S."/>
        </authorList>
    </citation>
    <scope>NUCLEOTIDE SEQUENCE [LARGE SCALE GENOMIC DNA]</scope>
    <source>
        <strain evidence="1">Urdbean</strain>
    </source>
</reference>
<name>A0AAQ3NGH8_VIGMU</name>
<keyword evidence="2" id="KW-1185">Reference proteome</keyword>
<accession>A0AAQ3NGH8</accession>
<organism evidence="1 2">
    <name type="scientific">Vigna mungo</name>
    <name type="common">Black gram</name>
    <name type="synonym">Phaseolus mungo</name>
    <dbReference type="NCBI Taxonomy" id="3915"/>
    <lineage>
        <taxon>Eukaryota</taxon>
        <taxon>Viridiplantae</taxon>
        <taxon>Streptophyta</taxon>
        <taxon>Embryophyta</taxon>
        <taxon>Tracheophyta</taxon>
        <taxon>Spermatophyta</taxon>
        <taxon>Magnoliopsida</taxon>
        <taxon>eudicotyledons</taxon>
        <taxon>Gunneridae</taxon>
        <taxon>Pentapetalae</taxon>
        <taxon>rosids</taxon>
        <taxon>fabids</taxon>
        <taxon>Fabales</taxon>
        <taxon>Fabaceae</taxon>
        <taxon>Papilionoideae</taxon>
        <taxon>50 kb inversion clade</taxon>
        <taxon>NPAAA clade</taxon>
        <taxon>indigoferoid/millettioid clade</taxon>
        <taxon>Phaseoleae</taxon>
        <taxon>Vigna</taxon>
    </lineage>
</organism>
<dbReference type="AlphaFoldDB" id="A0AAQ3NGH8"/>
<protein>
    <submittedName>
        <fullName evidence="1">Uncharacterized protein</fullName>
    </submittedName>
</protein>
<dbReference type="EMBL" id="CP144696">
    <property type="protein sequence ID" value="WVZ09252.1"/>
    <property type="molecule type" value="Genomic_DNA"/>
</dbReference>
<proteinExistence type="predicted"/>